<evidence type="ECO:0000313" key="4">
    <source>
        <dbReference type="Proteomes" id="UP000182284"/>
    </source>
</evidence>
<protein>
    <submittedName>
        <fullName evidence="3">Uncharacterized protein</fullName>
    </submittedName>
</protein>
<evidence type="ECO:0000256" key="1">
    <source>
        <dbReference type="SAM" id="Coils"/>
    </source>
</evidence>
<dbReference type="OrthoDB" id="7875473at2"/>
<keyword evidence="1" id="KW-0175">Coiled coil</keyword>
<accession>A0A1G7FXX7</accession>
<dbReference type="RefSeq" id="WP_074640335.1">
    <property type="nucleotide sequence ID" value="NZ_FNBL01000001.1"/>
</dbReference>
<name>A0A1G7FXX7_9RHOB</name>
<feature type="coiled-coil region" evidence="1">
    <location>
        <begin position="139"/>
        <end position="166"/>
    </location>
</feature>
<dbReference type="Proteomes" id="UP000182284">
    <property type="component" value="Unassembled WGS sequence"/>
</dbReference>
<gene>
    <name evidence="3" type="ORF">SAMN04488117_101289</name>
</gene>
<sequence length="188" mass="20415">MLIAANIPQTSLTTQTASATSEARAPTSQTGFTIQTSAPTSAPMAEAIYADYDLTDMSPDEIDDMTDRLREAGVYEFSDMMMLETRGTRFQQHLCDGLYEAGILESPSFDGTRKSDILESFKIQIEMSRRASDPAGDPIDYAQKNLDRLEDIHAQAQADRAKAQSVPSRAAPPPALAQSLLGFMAQSG</sequence>
<feature type="region of interest" description="Disordered" evidence="2">
    <location>
        <begin position="1"/>
        <end position="30"/>
    </location>
</feature>
<evidence type="ECO:0000313" key="3">
    <source>
        <dbReference type="EMBL" id="SDE80605.1"/>
    </source>
</evidence>
<reference evidence="3 4" key="1">
    <citation type="submission" date="2016-10" db="EMBL/GenBank/DDBJ databases">
        <authorList>
            <person name="de Groot N.N."/>
        </authorList>
    </citation>
    <scope>NUCLEOTIDE SEQUENCE [LARGE SCALE GENOMIC DNA]</scope>
    <source>
        <strain evidence="3 4">DSM 27375</strain>
    </source>
</reference>
<dbReference type="EMBL" id="FNBL01000001">
    <property type="protein sequence ID" value="SDE80605.1"/>
    <property type="molecule type" value="Genomic_DNA"/>
</dbReference>
<evidence type="ECO:0000256" key="2">
    <source>
        <dbReference type="SAM" id="MobiDB-lite"/>
    </source>
</evidence>
<feature type="compositionally biased region" description="Low complexity" evidence="2">
    <location>
        <begin position="9"/>
        <end position="21"/>
    </location>
</feature>
<organism evidence="3 4">
    <name type="scientific">Celeribacter baekdonensis</name>
    <dbReference type="NCBI Taxonomy" id="875171"/>
    <lineage>
        <taxon>Bacteria</taxon>
        <taxon>Pseudomonadati</taxon>
        <taxon>Pseudomonadota</taxon>
        <taxon>Alphaproteobacteria</taxon>
        <taxon>Rhodobacterales</taxon>
        <taxon>Roseobacteraceae</taxon>
        <taxon>Celeribacter</taxon>
    </lineage>
</organism>
<proteinExistence type="predicted"/>
<dbReference type="AlphaFoldDB" id="A0A1G7FXX7"/>